<reference evidence="1 2" key="1">
    <citation type="submission" date="2015-01" db="EMBL/GenBank/DDBJ databases">
        <title>Genome Sequence of Magnetospirillum magnetotacticum Strain MS-1.</title>
        <authorList>
            <person name="Marinov G.K."/>
            <person name="Smalley M.D."/>
            <person name="DeSalvo G."/>
        </authorList>
    </citation>
    <scope>NUCLEOTIDE SEQUENCE [LARGE SCALE GENOMIC DNA]</scope>
    <source>
        <strain evidence="1 2">MS-1</strain>
    </source>
</reference>
<dbReference type="AlphaFoldDB" id="A0A0C2YFM4"/>
<evidence type="ECO:0000313" key="1">
    <source>
        <dbReference type="EMBL" id="KIL98514.1"/>
    </source>
</evidence>
<organism evidence="1 2">
    <name type="scientific">Paramagnetospirillum magnetotacticum MS-1</name>
    <dbReference type="NCBI Taxonomy" id="272627"/>
    <lineage>
        <taxon>Bacteria</taxon>
        <taxon>Pseudomonadati</taxon>
        <taxon>Pseudomonadota</taxon>
        <taxon>Alphaproteobacteria</taxon>
        <taxon>Rhodospirillales</taxon>
        <taxon>Magnetospirillaceae</taxon>
        <taxon>Paramagnetospirillum</taxon>
    </lineage>
</organism>
<gene>
    <name evidence="1" type="ORF">CCC_01964</name>
</gene>
<sequence length="69" mass="8016">MDEKGHDDPVVAAVLPGKAPNLIPNRRTVQLRYVVFQPVNCMSPRMKLVVARKRGFIRMWRLEGRHSLY</sequence>
<keyword evidence="2" id="KW-1185">Reference proteome</keyword>
<accession>A0A0C2YFM4</accession>
<comment type="caution">
    <text evidence="1">The sequence shown here is derived from an EMBL/GenBank/DDBJ whole genome shotgun (WGS) entry which is preliminary data.</text>
</comment>
<evidence type="ECO:0000313" key="2">
    <source>
        <dbReference type="Proteomes" id="UP000031971"/>
    </source>
</evidence>
<dbReference type="Proteomes" id="UP000031971">
    <property type="component" value="Unassembled WGS sequence"/>
</dbReference>
<dbReference type="STRING" id="272627.CCC_01964"/>
<dbReference type="EMBL" id="JXSL01000027">
    <property type="protein sequence ID" value="KIL98514.1"/>
    <property type="molecule type" value="Genomic_DNA"/>
</dbReference>
<protein>
    <submittedName>
        <fullName evidence="1">Uncharacterized protein</fullName>
    </submittedName>
</protein>
<proteinExistence type="predicted"/>
<name>A0A0C2YFM4_PARME</name>